<evidence type="ECO:0000313" key="5">
    <source>
        <dbReference type="EMBL" id="GLQ56481.1"/>
    </source>
</evidence>
<dbReference type="EMBL" id="BSNS01000020">
    <property type="protein sequence ID" value="GLQ56481.1"/>
    <property type="molecule type" value="Genomic_DNA"/>
</dbReference>
<keyword evidence="1" id="KW-0805">Transcription regulation</keyword>
<dbReference type="InterPro" id="IPR008920">
    <property type="entry name" value="TF_FadR/GntR_C"/>
</dbReference>
<dbReference type="InterPro" id="IPR000524">
    <property type="entry name" value="Tscrpt_reg_HTH_GntR"/>
</dbReference>
<sequence>MTIVEPAGAARKAAPDRVTASARERSDRIYMTLRDRICLLEYPPGTRLSEEEIAEEFAVSRTPVRRVLTRLESEGMVEIMHGVGTIVTDADLEQLAQVYHLRRELAVLAGRLSPIPRTEADLERVRALIARCDEISAQPDHAEFARLNMAFFAEISAMTGNVPLREISERLYFQTSRIVLKLLPVLNLAEEFAAFRDEMAEILAAMQINDLESVGHLRRAHISMSFTRMQRYVQTHQAETT</sequence>
<dbReference type="InterPro" id="IPR011711">
    <property type="entry name" value="GntR_C"/>
</dbReference>
<keyword evidence="2" id="KW-0238">DNA-binding</keyword>
<dbReference type="SUPFAM" id="SSF48008">
    <property type="entry name" value="GntR ligand-binding domain-like"/>
    <property type="match status" value="1"/>
</dbReference>
<keyword evidence="3" id="KW-0804">Transcription</keyword>
<keyword evidence="6" id="KW-1185">Reference proteome</keyword>
<dbReference type="Gene3D" id="1.20.120.530">
    <property type="entry name" value="GntR ligand-binding domain-like"/>
    <property type="match status" value="1"/>
</dbReference>
<feature type="domain" description="HTH gntR-type" evidence="4">
    <location>
        <begin position="23"/>
        <end position="90"/>
    </location>
</feature>
<dbReference type="InterPro" id="IPR036388">
    <property type="entry name" value="WH-like_DNA-bd_sf"/>
</dbReference>
<dbReference type="Pfam" id="PF00392">
    <property type="entry name" value="GntR"/>
    <property type="match status" value="1"/>
</dbReference>
<dbReference type="PROSITE" id="PS50949">
    <property type="entry name" value="HTH_GNTR"/>
    <property type="match status" value="1"/>
</dbReference>
<evidence type="ECO:0000259" key="4">
    <source>
        <dbReference type="PROSITE" id="PS50949"/>
    </source>
</evidence>
<dbReference type="PANTHER" id="PTHR43537">
    <property type="entry name" value="TRANSCRIPTIONAL REGULATOR, GNTR FAMILY"/>
    <property type="match status" value="1"/>
</dbReference>
<proteinExistence type="predicted"/>
<dbReference type="SUPFAM" id="SSF46785">
    <property type="entry name" value="Winged helix' DNA-binding domain"/>
    <property type="match status" value="1"/>
</dbReference>
<dbReference type="PANTHER" id="PTHR43537:SF45">
    <property type="entry name" value="GNTR FAMILY REGULATORY PROTEIN"/>
    <property type="match status" value="1"/>
</dbReference>
<evidence type="ECO:0000256" key="3">
    <source>
        <dbReference type="ARBA" id="ARBA00023163"/>
    </source>
</evidence>
<comment type="caution">
    <text evidence="5">The sequence shown here is derived from an EMBL/GenBank/DDBJ whole genome shotgun (WGS) entry which is preliminary data.</text>
</comment>
<accession>A0ABQ5W8X2</accession>
<dbReference type="CDD" id="cd07377">
    <property type="entry name" value="WHTH_GntR"/>
    <property type="match status" value="1"/>
</dbReference>
<dbReference type="Proteomes" id="UP001156691">
    <property type="component" value="Unassembled WGS sequence"/>
</dbReference>
<protein>
    <submittedName>
        <fullName evidence="5">GntR family transcriptional regulator</fullName>
    </submittedName>
</protein>
<dbReference type="InterPro" id="IPR036390">
    <property type="entry name" value="WH_DNA-bd_sf"/>
</dbReference>
<evidence type="ECO:0000256" key="1">
    <source>
        <dbReference type="ARBA" id="ARBA00023015"/>
    </source>
</evidence>
<dbReference type="SMART" id="SM00895">
    <property type="entry name" value="FCD"/>
    <property type="match status" value="1"/>
</dbReference>
<evidence type="ECO:0000256" key="2">
    <source>
        <dbReference type="ARBA" id="ARBA00023125"/>
    </source>
</evidence>
<reference evidence="6" key="1">
    <citation type="journal article" date="2019" name="Int. J. Syst. Evol. Microbiol.">
        <title>The Global Catalogue of Microorganisms (GCM) 10K type strain sequencing project: providing services to taxonomists for standard genome sequencing and annotation.</title>
        <authorList>
            <consortium name="The Broad Institute Genomics Platform"/>
            <consortium name="The Broad Institute Genome Sequencing Center for Infectious Disease"/>
            <person name="Wu L."/>
            <person name="Ma J."/>
        </authorList>
    </citation>
    <scope>NUCLEOTIDE SEQUENCE [LARGE SCALE GENOMIC DNA]</scope>
    <source>
        <strain evidence="6">NBRC 112416</strain>
    </source>
</reference>
<dbReference type="Gene3D" id="1.10.10.10">
    <property type="entry name" value="Winged helix-like DNA-binding domain superfamily/Winged helix DNA-binding domain"/>
    <property type="match status" value="1"/>
</dbReference>
<dbReference type="SMART" id="SM00345">
    <property type="entry name" value="HTH_GNTR"/>
    <property type="match status" value="1"/>
</dbReference>
<name>A0ABQ5W8X2_9HYPH</name>
<dbReference type="RefSeq" id="WP_284341886.1">
    <property type="nucleotide sequence ID" value="NZ_BSNS01000020.1"/>
</dbReference>
<organism evidence="5 6">
    <name type="scientific">Devosia nitrariae</name>
    <dbReference type="NCBI Taxonomy" id="2071872"/>
    <lineage>
        <taxon>Bacteria</taxon>
        <taxon>Pseudomonadati</taxon>
        <taxon>Pseudomonadota</taxon>
        <taxon>Alphaproteobacteria</taxon>
        <taxon>Hyphomicrobiales</taxon>
        <taxon>Devosiaceae</taxon>
        <taxon>Devosia</taxon>
    </lineage>
</organism>
<evidence type="ECO:0000313" key="6">
    <source>
        <dbReference type="Proteomes" id="UP001156691"/>
    </source>
</evidence>
<dbReference type="Pfam" id="PF07729">
    <property type="entry name" value="FCD"/>
    <property type="match status" value="1"/>
</dbReference>
<gene>
    <name evidence="5" type="ORF">GCM10010862_37400</name>
</gene>
<dbReference type="PRINTS" id="PR00035">
    <property type="entry name" value="HTHGNTR"/>
</dbReference>